<dbReference type="HOGENOM" id="CLU_468341_0_0_5"/>
<dbReference type="Proteomes" id="UP000002931">
    <property type="component" value="Unassembled WGS sequence"/>
</dbReference>
<evidence type="ECO:0000313" key="3">
    <source>
        <dbReference type="Proteomes" id="UP000002931"/>
    </source>
</evidence>
<keyword evidence="3" id="KW-1185">Reference proteome</keyword>
<comment type="caution">
    <text evidence="2">The sequence shown here is derived from an EMBL/GenBank/DDBJ whole genome shotgun (WGS) entry which is preliminary data.</text>
</comment>
<gene>
    <name evidence="2" type="ORF">RB2654_07511</name>
</gene>
<feature type="signal peptide" evidence="1">
    <location>
        <begin position="1"/>
        <end position="24"/>
    </location>
</feature>
<reference evidence="2 3" key="1">
    <citation type="journal article" date="2010" name="J. Bacteriol.">
        <title>Genome sequences of Pelagibaca bermudensis HTCC2601T and Maritimibacter alkaliphilus HTCC2654T, the type strains of two marine Roseobacter genera.</title>
        <authorList>
            <person name="Thrash J.C."/>
            <person name="Cho J.C."/>
            <person name="Ferriera S."/>
            <person name="Johnson J."/>
            <person name="Vergin K.L."/>
            <person name="Giovannoni S.J."/>
        </authorList>
    </citation>
    <scope>NUCLEOTIDE SEQUENCE [LARGE SCALE GENOMIC DNA]</scope>
    <source>
        <strain evidence="2 3">HTCC2654</strain>
    </source>
</reference>
<evidence type="ECO:0000313" key="2">
    <source>
        <dbReference type="EMBL" id="EAQ11911.1"/>
    </source>
</evidence>
<protein>
    <submittedName>
        <fullName evidence="2">Uncharacterized protein</fullName>
    </submittedName>
</protein>
<dbReference type="EMBL" id="AAMT01000011">
    <property type="protein sequence ID" value="EAQ11911.1"/>
    <property type="molecule type" value="Genomic_DNA"/>
</dbReference>
<name>A3VII0_9RHOB</name>
<proteinExistence type="predicted"/>
<accession>A3VII0</accession>
<dbReference type="eggNOG" id="ENOG502Z9XP">
    <property type="taxonomic scope" value="Bacteria"/>
</dbReference>
<organism evidence="2 3">
    <name type="scientific">Maritimibacter alkaliphilus HTCC2654</name>
    <dbReference type="NCBI Taxonomy" id="314271"/>
    <lineage>
        <taxon>Bacteria</taxon>
        <taxon>Pseudomonadati</taxon>
        <taxon>Pseudomonadota</taxon>
        <taxon>Alphaproteobacteria</taxon>
        <taxon>Rhodobacterales</taxon>
        <taxon>Roseobacteraceae</taxon>
        <taxon>Maritimibacter</taxon>
    </lineage>
</organism>
<evidence type="ECO:0000256" key="1">
    <source>
        <dbReference type="SAM" id="SignalP"/>
    </source>
</evidence>
<keyword evidence="1" id="KW-0732">Signal</keyword>
<dbReference type="AlphaFoldDB" id="A3VII0"/>
<feature type="chain" id="PRO_5002662282" evidence="1">
    <location>
        <begin position="25"/>
        <end position="582"/>
    </location>
</feature>
<sequence>MFDQITRRACGAAAGCLIALVAHAAVAEGMTEADAATLAAQWETYNQDSVGSVIEMAPMRTAQETVAADGTTYRLTSLHPGVNRWYLLEIQAEGAGAQRFHFENADAQTWTLTLTDGDQPALSIAGLGSQDSCTPWTGEPSALATAAGSGLPYAPLCGQKIYLRNKVSGSRTNREAVSDFLRENVVFGDKLVNLIKGTFFEDAFLENAETVEDGDAGDAVAALGTAALDRQPVMRPNMSIEVEGAEGGMEAGAWYAVEGNEGVYSSVMKPAYIANSILAERNGANWLDGVEQNADVYLVAFDLAKFEVGYELGTDHPGLGWSSRPSRSGNDWQLAGPDGFNRPDPLVRNGMLSPSLTSRAVAAFAGGFKRDHGAYRFSDYATFNRGHHYGFLSNGVTFSRLIPNLATLYVTLDGEVGMKTWTEADNEMVPNLIYARQNGVAVVDRDPETGQAVPGDRVSSWGGGNWSGSADAQLRTLRSGTCLKTAGGRQFLLYAYFSSVTPSAMARVFQAYDCDYAMLLDMNSPELTYLAVYKQNANGDGLEPMHLNRYMAESDPWGDNGRIPRFVGFADNRDFFYILRKE</sequence>